<name>A0A2P2MM15_RHIMU</name>
<protein>
    <submittedName>
        <fullName evidence="1">Alpha-mannosidase isoform X2</fullName>
    </submittedName>
</protein>
<accession>A0A2P2MM15</accession>
<dbReference type="EMBL" id="GGEC01050792">
    <property type="protein sequence ID" value="MBX31276.1"/>
    <property type="molecule type" value="Transcribed_RNA"/>
</dbReference>
<reference evidence="1" key="1">
    <citation type="submission" date="2018-02" db="EMBL/GenBank/DDBJ databases">
        <title>Rhizophora mucronata_Transcriptome.</title>
        <authorList>
            <person name="Meera S.P."/>
            <person name="Sreeshan A."/>
            <person name="Augustine A."/>
        </authorList>
    </citation>
    <scope>NUCLEOTIDE SEQUENCE</scope>
    <source>
        <tissue evidence="1">Leaf</tissue>
    </source>
</reference>
<sequence>MPRLGRTRITLCSQLWN</sequence>
<evidence type="ECO:0000313" key="1">
    <source>
        <dbReference type="EMBL" id="MBX31276.1"/>
    </source>
</evidence>
<proteinExistence type="predicted"/>
<dbReference type="AlphaFoldDB" id="A0A2P2MM15"/>
<organism evidence="1">
    <name type="scientific">Rhizophora mucronata</name>
    <name type="common">Asiatic mangrove</name>
    <dbReference type="NCBI Taxonomy" id="61149"/>
    <lineage>
        <taxon>Eukaryota</taxon>
        <taxon>Viridiplantae</taxon>
        <taxon>Streptophyta</taxon>
        <taxon>Embryophyta</taxon>
        <taxon>Tracheophyta</taxon>
        <taxon>Spermatophyta</taxon>
        <taxon>Magnoliopsida</taxon>
        <taxon>eudicotyledons</taxon>
        <taxon>Gunneridae</taxon>
        <taxon>Pentapetalae</taxon>
        <taxon>rosids</taxon>
        <taxon>fabids</taxon>
        <taxon>Malpighiales</taxon>
        <taxon>Rhizophoraceae</taxon>
        <taxon>Rhizophora</taxon>
    </lineage>
</organism>